<dbReference type="InterPro" id="IPR023210">
    <property type="entry name" value="NADP_OxRdtase_dom"/>
</dbReference>
<dbReference type="InterPro" id="IPR036812">
    <property type="entry name" value="NAD(P)_OxRdtase_dom_sf"/>
</dbReference>
<dbReference type="Proteomes" id="UP000236290">
    <property type="component" value="Unassembled WGS sequence"/>
</dbReference>
<dbReference type="PANTHER" id="PTHR43625">
    <property type="entry name" value="AFLATOXIN B1 ALDEHYDE REDUCTASE"/>
    <property type="match status" value="1"/>
</dbReference>
<reference evidence="3 4" key="1">
    <citation type="submission" date="2017-02" db="EMBL/GenBank/DDBJ databases">
        <title>Genomes of Trichoderma spp. with biocontrol activity.</title>
        <authorList>
            <person name="Gardiner D."/>
            <person name="Kazan K."/>
            <person name="Vos C."/>
            <person name="Harvey P."/>
        </authorList>
    </citation>
    <scope>NUCLEOTIDE SEQUENCE [LARGE SCALE GENOMIC DNA]</scope>
    <source>
        <strain evidence="3 4">Tr1</strain>
    </source>
</reference>
<organism evidence="3 4">
    <name type="scientific">Trichoderma harzianum</name>
    <name type="common">Hypocrea lixii</name>
    <dbReference type="NCBI Taxonomy" id="5544"/>
    <lineage>
        <taxon>Eukaryota</taxon>
        <taxon>Fungi</taxon>
        <taxon>Dikarya</taxon>
        <taxon>Ascomycota</taxon>
        <taxon>Pezizomycotina</taxon>
        <taxon>Sordariomycetes</taxon>
        <taxon>Hypocreomycetidae</taxon>
        <taxon>Hypocreales</taxon>
        <taxon>Hypocreaceae</taxon>
        <taxon>Trichoderma</taxon>
    </lineage>
</organism>
<gene>
    <name evidence="3" type="ORF">THARTR1_01257</name>
</gene>
<evidence type="ECO:0000259" key="2">
    <source>
        <dbReference type="Pfam" id="PF00248"/>
    </source>
</evidence>
<evidence type="ECO:0000313" key="4">
    <source>
        <dbReference type="Proteomes" id="UP000236290"/>
    </source>
</evidence>
<dbReference type="OrthoDB" id="37537at2759"/>
<dbReference type="AlphaFoldDB" id="A0A2K0UMK6"/>
<proteinExistence type="predicted"/>
<dbReference type="GO" id="GO:0005737">
    <property type="term" value="C:cytoplasm"/>
    <property type="evidence" value="ECO:0007669"/>
    <property type="project" value="TreeGrafter"/>
</dbReference>
<evidence type="ECO:0000256" key="1">
    <source>
        <dbReference type="ARBA" id="ARBA00023002"/>
    </source>
</evidence>
<evidence type="ECO:0000313" key="3">
    <source>
        <dbReference type="EMBL" id="PNP59009.1"/>
    </source>
</evidence>
<dbReference type="SUPFAM" id="SSF51430">
    <property type="entry name" value="NAD(P)-linked oxidoreductase"/>
    <property type="match status" value="1"/>
</dbReference>
<dbReference type="Gene3D" id="3.20.20.100">
    <property type="entry name" value="NADP-dependent oxidoreductase domain"/>
    <property type="match status" value="1"/>
</dbReference>
<dbReference type="EMBL" id="MTYI01000016">
    <property type="protein sequence ID" value="PNP59009.1"/>
    <property type="molecule type" value="Genomic_DNA"/>
</dbReference>
<dbReference type="Pfam" id="PF00248">
    <property type="entry name" value="Aldo_ket_red"/>
    <property type="match status" value="1"/>
</dbReference>
<sequence length="355" mass="39245">MAPATLPTKPLGRNGPLVSTLGFGAMGLSSMYGFGGSDKDRFKVLDRAHELGNTFWDTADVYGDSEELLGKWFKHSGRRDDIFLATKCGGVYDPSTGKASIRSDPEYVRQACDKSLQRLGVSHIDLFYMHRVDKETPVELTIKALAELKEQGKIRHLGLCEVSAATLRRAHAVHPIAAIQVEYSPFSVDIEKPQIDILSTARELGIAVVAYSPLGRGMLTGQIRSPDDFAADDFRKSLPRFSRDNFSKNLALVEKIGTIATSKGVTPGQLTLAWLLAQGADIFPIPGTKKIKYLEENLGAVHVELSKDEEAEIRKAIDETEVVGGRYSDAPREHMRRTPYLLMGHVLDKDMNWMN</sequence>
<dbReference type="PANTHER" id="PTHR43625:SF40">
    <property type="entry name" value="ALDO-KETO REDUCTASE YAKC [NADP(+)]"/>
    <property type="match status" value="1"/>
</dbReference>
<feature type="domain" description="NADP-dependent oxidoreductase" evidence="2">
    <location>
        <begin position="21"/>
        <end position="317"/>
    </location>
</feature>
<accession>A0A2K0UMK6</accession>
<keyword evidence="1" id="KW-0560">Oxidoreductase</keyword>
<comment type="caution">
    <text evidence="3">The sequence shown here is derived from an EMBL/GenBank/DDBJ whole genome shotgun (WGS) entry which is preliminary data.</text>
</comment>
<protein>
    <recommendedName>
        <fullName evidence="2">NADP-dependent oxidoreductase domain-containing protein</fullName>
    </recommendedName>
</protein>
<name>A0A2K0UMK6_TRIHA</name>
<dbReference type="InterPro" id="IPR050791">
    <property type="entry name" value="Aldo-Keto_reductase"/>
</dbReference>
<dbReference type="GO" id="GO:0016491">
    <property type="term" value="F:oxidoreductase activity"/>
    <property type="evidence" value="ECO:0007669"/>
    <property type="project" value="UniProtKB-KW"/>
</dbReference>